<dbReference type="Proteomes" id="UP000037460">
    <property type="component" value="Unassembled WGS sequence"/>
</dbReference>
<dbReference type="AlphaFoldDB" id="A0A0M0JTW5"/>
<feature type="compositionally biased region" description="Basic residues" evidence="6">
    <location>
        <begin position="360"/>
        <end position="369"/>
    </location>
</feature>
<sequence>MKATYIGFVILALTASALAQDEEPASEEPKKESGGKKKKSAKEDAMQYKDPERQEAAEKFSYCEHDNCYELLGVEPTAGPIPIKRAYRRLAAEYHPDKCSTGDVEYCRQVFPKYANAYEILSSTEMRKNYNYVLENPFEFPGFYFKYSRPKYAPKSDLRFVFLVTVLGASAMQYLLKKSQYEQALASMKRAPTTRYQERVKEAMAVLEKTRPKSEPKEEPAPAAAATKDGKPPPSPSKAKKESKQDKIEKLRKDAEAQVDAELYELLGAAPTPYDSVIVSLFKLPITARSVAMFYATGGHLEPGYMTRMALGMSQEEWDECAEAEQEELKGYRLWIDDNLTEYETMMASNTNTPKSKSAKDKRMKRLAKKNPGGFVMSD</sequence>
<keyword evidence="10" id="KW-1185">Reference proteome</keyword>
<dbReference type="EMBL" id="JWZX01002396">
    <property type="protein sequence ID" value="KOO29563.1"/>
    <property type="molecule type" value="Genomic_DNA"/>
</dbReference>
<feature type="signal peptide" evidence="7">
    <location>
        <begin position="1"/>
        <end position="19"/>
    </location>
</feature>
<dbReference type="InterPro" id="IPR044632">
    <property type="entry name" value="DNAJC25-like"/>
</dbReference>
<reference evidence="10" key="1">
    <citation type="journal article" date="2015" name="PLoS Genet.">
        <title>Genome Sequence and Transcriptome Analyses of Chrysochromulina tobin: Metabolic Tools for Enhanced Algal Fitness in the Prominent Order Prymnesiales (Haptophyceae).</title>
        <authorList>
            <person name="Hovde B.T."/>
            <person name="Deodato C.R."/>
            <person name="Hunsperger H.M."/>
            <person name="Ryken S.A."/>
            <person name="Yost W."/>
            <person name="Jha R.K."/>
            <person name="Patterson J."/>
            <person name="Monnat R.J. Jr."/>
            <person name="Barlow S.B."/>
            <person name="Starkenburg S.R."/>
            <person name="Cattolico R.A."/>
        </authorList>
    </citation>
    <scope>NUCLEOTIDE SEQUENCE</scope>
    <source>
        <strain evidence="10">CCMP291</strain>
    </source>
</reference>
<name>A0A0M0JTW5_9EUKA</name>
<dbReference type="InterPro" id="IPR001623">
    <property type="entry name" value="DnaJ_domain"/>
</dbReference>
<evidence type="ECO:0000313" key="10">
    <source>
        <dbReference type="Proteomes" id="UP000037460"/>
    </source>
</evidence>
<dbReference type="InterPro" id="IPR036869">
    <property type="entry name" value="J_dom_sf"/>
</dbReference>
<keyword evidence="4" id="KW-0472">Membrane</keyword>
<keyword evidence="2" id="KW-0812">Transmembrane</keyword>
<organism evidence="9 10">
    <name type="scientific">Chrysochromulina tobinii</name>
    <dbReference type="NCBI Taxonomy" id="1460289"/>
    <lineage>
        <taxon>Eukaryota</taxon>
        <taxon>Haptista</taxon>
        <taxon>Haptophyta</taxon>
        <taxon>Prymnesiophyceae</taxon>
        <taxon>Prymnesiales</taxon>
        <taxon>Chrysochromulinaceae</taxon>
        <taxon>Chrysochromulina</taxon>
    </lineage>
</organism>
<keyword evidence="7" id="KW-0732">Signal</keyword>
<feature type="compositionally biased region" description="Basic and acidic residues" evidence="6">
    <location>
        <begin position="207"/>
        <end position="220"/>
    </location>
</feature>
<comment type="subcellular location">
    <subcellularLocation>
        <location evidence="1">Membrane</location>
        <topology evidence="1">Multi-pass membrane protein</topology>
    </subcellularLocation>
</comment>
<dbReference type="Pfam" id="PF00226">
    <property type="entry name" value="DnaJ"/>
    <property type="match status" value="1"/>
</dbReference>
<evidence type="ECO:0000256" key="7">
    <source>
        <dbReference type="SAM" id="SignalP"/>
    </source>
</evidence>
<dbReference type="OrthoDB" id="270167at2759"/>
<feature type="compositionally biased region" description="Basic and acidic residues" evidence="6">
    <location>
        <begin position="239"/>
        <end position="252"/>
    </location>
</feature>
<evidence type="ECO:0000256" key="4">
    <source>
        <dbReference type="ARBA" id="ARBA00023136"/>
    </source>
</evidence>
<dbReference type="CDD" id="cd06257">
    <property type="entry name" value="DnaJ"/>
    <property type="match status" value="1"/>
</dbReference>
<feature type="region of interest" description="Disordered" evidence="6">
    <location>
        <begin position="207"/>
        <end position="252"/>
    </location>
</feature>
<dbReference type="PRINTS" id="PR00625">
    <property type="entry name" value="JDOMAIN"/>
</dbReference>
<feature type="region of interest" description="Disordered" evidence="6">
    <location>
        <begin position="19"/>
        <end position="50"/>
    </location>
</feature>
<evidence type="ECO:0000256" key="1">
    <source>
        <dbReference type="ARBA" id="ARBA00004141"/>
    </source>
</evidence>
<feature type="domain" description="J" evidence="8">
    <location>
        <begin position="67"/>
        <end position="134"/>
    </location>
</feature>
<evidence type="ECO:0000256" key="6">
    <source>
        <dbReference type="SAM" id="MobiDB-lite"/>
    </source>
</evidence>
<evidence type="ECO:0000256" key="2">
    <source>
        <dbReference type="ARBA" id="ARBA00022692"/>
    </source>
</evidence>
<feature type="region of interest" description="Disordered" evidence="6">
    <location>
        <begin position="348"/>
        <end position="379"/>
    </location>
</feature>
<keyword evidence="3" id="KW-1133">Transmembrane helix</keyword>
<dbReference type="PANTHER" id="PTHR44176">
    <property type="entry name" value="DNAJ HOMOLOG SUBFAMILY C MEMBER 25"/>
    <property type="match status" value="1"/>
</dbReference>
<gene>
    <name evidence="9" type="ORF">Ctob_007304</name>
</gene>
<protein>
    <submittedName>
        <fullName evidence="9">DNAj-like subfamily c member 25-like protein</fullName>
    </submittedName>
</protein>
<dbReference type="GO" id="GO:0005789">
    <property type="term" value="C:endoplasmic reticulum membrane"/>
    <property type="evidence" value="ECO:0007669"/>
    <property type="project" value="TreeGrafter"/>
</dbReference>
<comment type="caution">
    <text evidence="9">The sequence shown here is derived from an EMBL/GenBank/DDBJ whole genome shotgun (WGS) entry which is preliminary data.</text>
</comment>
<proteinExistence type="predicted"/>
<feature type="chain" id="PRO_5005602136" evidence="7">
    <location>
        <begin position="20"/>
        <end position="379"/>
    </location>
</feature>
<evidence type="ECO:0000313" key="9">
    <source>
        <dbReference type="EMBL" id="KOO29563.1"/>
    </source>
</evidence>
<evidence type="ECO:0000256" key="3">
    <source>
        <dbReference type="ARBA" id="ARBA00022989"/>
    </source>
</evidence>
<accession>A0A0M0JTW5</accession>
<dbReference type="PANTHER" id="PTHR44176:SF1">
    <property type="entry name" value="DNAJ HOMOLOG SUBFAMILY C MEMBER 25"/>
    <property type="match status" value="1"/>
</dbReference>
<evidence type="ECO:0000259" key="8">
    <source>
        <dbReference type="PROSITE" id="PS50076"/>
    </source>
</evidence>
<dbReference type="Gene3D" id="1.10.287.110">
    <property type="entry name" value="DnaJ domain"/>
    <property type="match status" value="1"/>
</dbReference>
<dbReference type="GO" id="GO:0006457">
    <property type="term" value="P:protein folding"/>
    <property type="evidence" value="ECO:0007669"/>
    <property type="project" value="InterPro"/>
</dbReference>
<dbReference type="SUPFAM" id="SSF46565">
    <property type="entry name" value="Chaperone J-domain"/>
    <property type="match status" value="1"/>
</dbReference>
<dbReference type="SMART" id="SM00271">
    <property type="entry name" value="DnaJ"/>
    <property type="match status" value="1"/>
</dbReference>
<keyword evidence="5" id="KW-0143">Chaperone</keyword>
<evidence type="ECO:0000256" key="5">
    <source>
        <dbReference type="ARBA" id="ARBA00023186"/>
    </source>
</evidence>
<feature type="compositionally biased region" description="Basic and acidic residues" evidence="6">
    <location>
        <begin position="27"/>
        <end position="50"/>
    </location>
</feature>
<dbReference type="PROSITE" id="PS50076">
    <property type="entry name" value="DNAJ_2"/>
    <property type="match status" value="1"/>
</dbReference>